<dbReference type="InterPro" id="IPR015422">
    <property type="entry name" value="PyrdxlP-dep_Trfase_small"/>
</dbReference>
<organism evidence="8 9">
    <name type="scientific">Lachancea nothofagi CBS 11611</name>
    <dbReference type="NCBI Taxonomy" id="1266666"/>
    <lineage>
        <taxon>Eukaryota</taxon>
        <taxon>Fungi</taxon>
        <taxon>Dikarya</taxon>
        <taxon>Ascomycota</taxon>
        <taxon>Saccharomycotina</taxon>
        <taxon>Saccharomycetes</taxon>
        <taxon>Saccharomycetales</taxon>
        <taxon>Saccharomycetaceae</taxon>
        <taxon>Lachancea</taxon>
    </lineage>
</organism>
<evidence type="ECO:0000256" key="3">
    <source>
        <dbReference type="ARBA" id="ARBA00022898"/>
    </source>
</evidence>
<comment type="cofactor">
    <cofactor evidence="1 7">
        <name>pyridoxal 5'-phosphate</name>
        <dbReference type="ChEBI" id="CHEBI:597326"/>
    </cofactor>
</comment>
<dbReference type="Gene3D" id="3.40.640.10">
    <property type="entry name" value="Type I PLP-dependent aspartate aminotransferase-like (Major domain)"/>
    <property type="match status" value="1"/>
</dbReference>
<accession>A0A1G4K5C9</accession>
<comment type="pathway">
    <text evidence="5">Amino-acid biosynthesis; L-methionine biosynthesis via de novo pathway.</text>
</comment>
<sequence length="578" mass="64932">MTEISFGHALPSNLDYAVTFGIPTWDSAIGYVEKDPKFVSKMATGYPRYFPQPAIQELCSYFTNKYGRESESCRPFPSLNAGLECLKHVQSVIGHESEARLEVESLVFESNANEMIENPFRYVITIAAVLAPENEFEVVKEYWKLAGECVSSRLAVFVNQFLHSPDFITSQKSPEASAKLIVTMKEGDEAKILLKRRIAQNHCHPFGSGRLKQNGEDLILNPEKDVHLMSSGMSAIFTARKLLTFWDAQMRSEHALNKSGLEPEAQPSARTTAVIFGFPFKDTRVIMENFGNCEFFGFGDSKDLTKLKRFLDTGKQQILAVFVETPSNPLLNMPDLGGLRKLANEHGFFIVVDDTIGGLNIEILAFADIVCSSLTKLFSGSSNVMGGSLILNPKSSLYPCAKEYFSSNKFEDLLWCQDAVALEINSRNFEDRTLRTNENTEKLLSGLLLSEEKKTIKKIYYPTLSSTETLKNYEFVRTERGGYGCLFSLAFYNEQDAEFFYNSLKVFKGPSNGTNFTLACPYVHLAHHFELEEVSQFGADPNFVRVSVGLENIEWLLKVFSEAIEVVKLNRSDSKVNC</sequence>
<dbReference type="SUPFAM" id="SSF53383">
    <property type="entry name" value="PLP-dependent transferases"/>
    <property type="match status" value="1"/>
</dbReference>
<protein>
    <submittedName>
        <fullName evidence="8">LANO_0F00210g1_1</fullName>
    </submittedName>
</protein>
<dbReference type="PANTHER" id="PTHR42699:SF1">
    <property type="entry name" value="CYSTATHIONINE GAMMA-SYNTHASE-RELATED"/>
    <property type="match status" value="1"/>
</dbReference>
<dbReference type="GO" id="GO:0019346">
    <property type="term" value="P:transsulfuration"/>
    <property type="evidence" value="ECO:0007669"/>
    <property type="project" value="InterPro"/>
</dbReference>
<dbReference type="GO" id="GO:0030170">
    <property type="term" value="F:pyridoxal phosphate binding"/>
    <property type="evidence" value="ECO:0007669"/>
    <property type="project" value="InterPro"/>
</dbReference>
<evidence type="ECO:0000256" key="7">
    <source>
        <dbReference type="RuleBase" id="RU362118"/>
    </source>
</evidence>
<dbReference type="AlphaFoldDB" id="A0A1G4K5C9"/>
<dbReference type="InterPro" id="IPR051750">
    <property type="entry name" value="Trans-sulfuration_enzymes"/>
</dbReference>
<keyword evidence="3 7" id="KW-0663">Pyridoxal phosphate</keyword>
<keyword evidence="4" id="KW-0486">Methionine biosynthesis</keyword>
<dbReference type="GO" id="GO:0003962">
    <property type="term" value="F:cystathionine gamma-synthase activity"/>
    <property type="evidence" value="ECO:0007669"/>
    <property type="project" value="TreeGrafter"/>
</dbReference>
<evidence type="ECO:0000313" key="9">
    <source>
        <dbReference type="Proteomes" id="UP000189911"/>
    </source>
</evidence>
<comment type="similarity">
    <text evidence="6">Belongs to the trans-sulfuration enzymes family. MET7 subfamily.</text>
</comment>
<dbReference type="InterPro" id="IPR015424">
    <property type="entry name" value="PyrdxlP-dep_Trfase"/>
</dbReference>
<evidence type="ECO:0000256" key="5">
    <source>
        <dbReference type="ARBA" id="ARBA00034478"/>
    </source>
</evidence>
<dbReference type="Proteomes" id="UP000189911">
    <property type="component" value="Chromosome F"/>
</dbReference>
<keyword evidence="2" id="KW-0028">Amino-acid biosynthesis</keyword>
<dbReference type="PANTHER" id="PTHR42699">
    <property type="match status" value="1"/>
</dbReference>
<dbReference type="OrthoDB" id="10047078at2759"/>
<reference evidence="9" key="1">
    <citation type="submission" date="2016-03" db="EMBL/GenBank/DDBJ databases">
        <authorList>
            <person name="Devillers Hugo."/>
        </authorList>
    </citation>
    <scope>NUCLEOTIDE SEQUENCE [LARGE SCALE GENOMIC DNA]</scope>
</reference>
<keyword evidence="9" id="KW-1185">Reference proteome</keyword>
<evidence type="ECO:0000313" key="8">
    <source>
        <dbReference type="EMBL" id="SCU98927.1"/>
    </source>
</evidence>
<dbReference type="Pfam" id="PF01053">
    <property type="entry name" value="Cys_Met_Meta_PP"/>
    <property type="match status" value="1"/>
</dbReference>
<proteinExistence type="inferred from homology"/>
<name>A0A1G4K5C9_9SACH</name>
<evidence type="ECO:0000256" key="4">
    <source>
        <dbReference type="ARBA" id="ARBA00023167"/>
    </source>
</evidence>
<gene>
    <name evidence="8" type="ORF">LANO_0F00210G</name>
</gene>
<dbReference type="EMBL" id="LT598452">
    <property type="protein sequence ID" value="SCU98927.1"/>
    <property type="molecule type" value="Genomic_DNA"/>
</dbReference>
<dbReference type="FunFam" id="3.90.1150.10:FF:000063">
    <property type="entry name" value="Probable cystathionine gamma-synthase"/>
    <property type="match status" value="1"/>
</dbReference>
<evidence type="ECO:0000256" key="1">
    <source>
        <dbReference type="ARBA" id="ARBA00001933"/>
    </source>
</evidence>
<evidence type="ECO:0000256" key="2">
    <source>
        <dbReference type="ARBA" id="ARBA00022605"/>
    </source>
</evidence>
<dbReference type="GO" id="GO:0009086">
    <property type="term" value="P:methionine biosynthetic process"/>
    <property type="evidence" value="ECO:0007669"/>
    <property type="project" value="UniProtKB-KW"/>
</dbReference>
<evidence type="ECO:0000256" key="6">
    <source>
        <dbReference type="ARBA" id="ARBA00061376"/>
    </source>
</evidence>
<dbReference type="InterPro" id="IPR000277">
    <property type="entry name" value="Cys/Met-Metab_PyrdxlP-dep_enz"/>
</dbReference>
<dbReference type="InterPro" id="IPR015421">
    <property type="entry name" value="PyrdxlP-dep_Trfase_major"/>
</dbReference>
<dbReference type="Gene3D" id="3.90.1150.10">
    <property type="entry name" value="Aspartate Aminotransferase, domain 1"/>
    <property type="match status" value="1"/>
</dbReference>